<feature type="domain" description="Reverse transcriptase" evidence="1">
    <location>
        <begin position="215"/>
        <end position="347"/>
    </location>
</feature>
<keyword evidence="2" id="KW-0695">RNA-directed DNA polymerase</keyword>
<dbReference type="Pfam" id="PF00078">
    <property type="entry name" value="RVT_1"/>
    <property type="match status" value="1"/>
</dbReference>
<dbReference type="InterPro" id="IPR000477">
    <property type="entry name" value="RT_dom"/>
</dbReference>
<proteinExistence type="predicted"/>
<dbReference type="PANTHER" id="PTHR33332">
    <property type="entry name" value="REVERSE TRANSCRIPTASE DOMAIN-CONTAINING PROTEIN"/>
    <property type="match status" value="1"/>
</dbReference>
<accession>A0A2I0TD43</accession>
<dbReference type="Proteomes" id="UP000233556">
    <property type="component" value="Unassembled WGS sequence"/>
</dbReference>
<evidence type="ECO:0000313" key="3">
    <source>
        <dbReference type="Proteomes" id="UP000233556"/>
    </source>
</evidence>
<dbReference type="OrthoDB" id="416454at2759"/>
<sequence length="360" mass="40481">MSDAVASFRERIRGCTITFQFPIEPDQSHSLKNKGRRDWATGKTTAGAAPSLSILRYTALTCTSTHHSSTYSEPQLWQNSGSLHQVAFHPFLVVRGNTMTKDEEMAEVLNAFFASVFSSRTSCSVDTQPPELEDGEDEQNEAPVIQAEMVSDLLQHLNLQRSIGPNGVHPRVLRELVEVLIKPLSIVYQQSWLTEEVSVDYNLANVIPSCKKGWKEEPGNYRPVSLTLVLVKVMEQIILSAIMWHVQDNQLIRPSQHGFMKGRSCLTNLISFYDKVTHYEGRAVGVVYLDFSKAFGTILHCVLLEKLAAHGLDGRMLHWVKKLAGRAQRVVVNGMKSGWRPRTMVLPRAQYWGQFSLISS</sequence>
<keyword evidence="2" id="KW-0808">Transferase</keyword>
<reference evidence="3" key="1">
    <citation type="submission" date="2017-11" db="EMBL/GenBank/DDBJ databases">
        <authorList>
            <person name="Lima N.C."/>
            <person name="Parody-Merino A.M."/>
            <person name="Battley P.F."/>
            <person name="Fidler A.E."/>
            <person name="Prosdocimi F."/>
        </authorList>
    </citation>
    <scope>NUCLEOTIDE SEQUENCE [LARGE SCALE GENOMIC DNA]</scope>
</reference>
<protein>
    <submittedName>
        <fullName evidence="2">Rna-directed dna polymerase from mobile element jockey-like</fullName>
    </submittedName>
</protein>
<dbReference type="GO" id="GO:0003964">
    <property type="term" value="F:RNA-directed DNA polymerase activity"/>
    <property type="evidence" value="ECO:0007669"/>
    <property type="project" value="UniProtKB-KW"/>
</dbReference>
<evidence type="ECO:0000313" key="2">
    <source>
        <dbReference type="EMBL" id="PKU31730.1"/>
    </source>
</evidence>
<keyword evidence="2" id="KW-0548">Nucleotidyltransferase</keyword>
<gene>
    <name evidence="2" type="ORF">llap_17966</name>
</gene>
<organism evidence="2 3">
    <name type="scientific">Limosa lapponica baueri</name>
    <dbReference type="NCBI Taxonomy" id="1758121"/>
    <lineage>
        <taxon>Eukaryota</taxon>
        <taxon>Metazoa</taxon>
        <taxon>Chordata</taxon>
        <taxon>Craniata</taxon>
        <taxon>Vertebrata</taxon>
        <taxon>Euteleostomi</taxon>
        <taxon>Archelosauria</taxon>
        <taxon>Archosauria</taxon>
        <taxon>Dinosauria</taxon>
        <taxon>Saurischia</taxon>
        <taxon>Theropoda</taxon>
        <taxon>Coelurosauria</taxon>
        <taxon>Aves</taxon>
        <taxon>Neognathae</taxon>
        <taxon>Neoaves</taxon>
        <taxon>Charadriiformes</taxon>
        <taxon>Scolopacidae</taxon>
        <taxon>Limosa</taxon>
    </lineage>
</organism>
<dbReference type="EMBL" id="KZ512362">
    <property type="protein sequence ID" value="PKU31730.1"/>
    <property type="molecule type" value="Genomic_DNA"/>
</dbReference>
<dbReference type="AlphaFoldDB" id="A0A2I0TD43"/>
<keyword evidence="3" id="KW-1185">Reference proteome</keyword>
<reference evidence="3" key="2">
    <citation type="submission" date="2017-12" db="EMBL/GenBank/DDBJ databases">
        <title>Genome sequence of the Bar-tailed Godwit (Limosa lapponica baueri).</title>
        <authorList>
            <person name="Lima N.C.B."/>
            <person name="Parody-Merino A.M."/>
            <person name="Battley P.F."/>
            <person name="Fidler A.E."/>
            <person name="Prosdocimi F."/>
        </authorList>
    </citation>
    <scope>NUCLEOTIDE SEQUENCE [LARGE SCALE GENOMIC DNA]</scope>
</reference>
<evidence type="ECO:0000259" key="1">
    <source>
        <dbReference type="Pfam" id="PF00078"/>
    </source>
</evidence>
<name>A0A2I0TD43_LIMLA</name>